<dbReference type="Gene3D" id="3.40.720.10">
    <property type="entry name" value="Alkaline Phosphatase, subunit A"/>
    <property type="match status" value="1"/>
</dbReference>
<proteinExistence type="predicted"/>
<keyword evidence="1" id="KW-0812">Transmembrane</keyword>
<evidence type="ECO:0000259" key="2">
    <source>
        <dbReference type="Pfam" id="PF00884"/>
    </source>
</evidence>
<feature type="transmembrane region" description="Helical" evidence="1">
    <location>
        <begin position="13"/>
        <end position="33"/>
    </location>
</feature>
<dbReference type="Pfam" id="PF00884">
    <property type="entry name" value="Sulfatase"/>
    <property type="match status" value="1"/>
</dbReference>
<dbReference type="PIRSF" id="PIRSF004950">
    <property type="entry name" value="Mmb_sulf_HI0842"/>
    <property type="match status" value="1"/>
</dbReference>
<reference evidence="5" key="1">
    <citation type="journal article" date="2019" name="Int. J. Syst. Evol. Microbiol.">
        <title>The Global Catalogue of Microorganisms (GCM) 10K type strain sequencing project: providing services to taxonomists for standard genome sequencing and annotation.</title>
        <authorList>
            <consortium name="The Broad Institute Genomics Platform"/>
            <consortium name="The Broad Institute Genome Sequencing Center for Infectious Disease"/>
            <person name="Wu L."/>
            <person name="Ma J."/>
        </authorList>
    </citation>
    <scope>NUCLEOTIDE SEQUENCE [LARGE SCALE GENOMIC DNA]</scope>
    <source>
        <strain evidence="5">CCUG 59858</strain>
    </source>
</reference>
<evidence type="ECO:0000313" key="4">
    <source>
        <dbReference type="EMBL" id="MFC3909701.1"/>
    </source>
</evidence>
<evidence type="ECO:0000259" key="3">
    <source>
        <dbReference type="Pfam" id="PF11893"/>
    </source>
</evidence>
<gene>
    <name evidence="4" type="ORF">ACFORL_11535</name>
</gene>
<organism evidence="4 5">
    <name type="scientific">Legionella dresdenensis</name>
    <dbReference type="NCBI Taxonomy" id="450200"/>
    <lineage>
        <taxon>Bacteria</taxon>
        <taxon>Pseudomonadati</taxon>
        <taxon>Pseudomonadota</taxon>
        <taxon>Gammaproteobacteria</taxon>
        <taxon>Legionellales</taxon>
        <taxon>Legionellaceae</taxon>
        <taxon>Legionella</taxon>
    </lineage>
</organism>
<dbReference type="InterPro" id="IPR052701">
    <property type="entry name" value="GAG_Ulvan_Degrading_Sulfatases"/>
</dbReference>
<dbReference type="Proteomes" id="UP001595758">
    <property type="component" value="Unassembled WGS sequence"/>
</dbReference>
<accession>A0ABV8CHU5</accession>
<keyword evidence="1" id="KW-0472">Membrane</keyword>
<keyword evidence="1" id="KW-1133">Transmembrane helix</keyword>
<sequence length="638" mass="73550">MNFLKKNWLIKRFVIWSFLLNSFIFCIVGAGYLKTMLASDTLFQNSFCRFESLLGKAVVISFAVLNYLTYMMLLAFLPGMLILLIALLIPNNRLIKCLSFLTAVICLLAIIADSQVYSLFRFHINTTILGMVFDGGMLGIFGFSQLELGFFAIIIVLVALLEYWLVRLVWQKIVIANRFNIEYTILIMWLGVFLICYFTLIQSLSKYMNIFSQQTPSLPWYTQLYSYLIPSSNVEDILYRYSEHKYSQPLFVTDKVKYPLTDMQCRKPDKPYNIILIMVDSLRFDALQEKAMPNAVRFAGKGLQFKHHLSGGNSTQAGIFSLFYSLPSMYWSAMASYQVAPVFIDLLLANGYQFHILWSQGIKKPPFYKTVFNHISDIAWKGGAPGYDIGDKDRFMTSQAIKFLTENTAKKTKQPFFLSLFYDAAHGYCGNQSYPEEFKPAIQYCLRLRMNNKIDPLPYHNRYLNAVKFVDGEIGKLLEAIEKQGYLNNSIVILTSDHGQEFNDNHQNYWEHASNFTDAQIHVPLVIHWPGKKARIINYQTGSYDIVPTLMQGIFGCRNPINDYSIGQNLLLKKERKPFMLVGSYVNMGIVEQERLTTLQVSGNIMITDKRAVPMEYALPDKEILKQSMYLMRKYYAK</sequence>
<dbReference type="CDD" id="cd16148">
    <property type="entry name" value="sulfatase_like"/>
    <property type="match status" value="1"/>
</dbReference>
<feature type="transmembrane region" description="Helical" evidence="1">
    <location>
        <begin position="149"/>
        <end position="169"/>
    </location>
</feature>
<dbReference type="InterPro" id="IPR012159">
    <property type="entry name" value="YejM-like"/>
</dbReference>
<dbReference type="EMBL" id="JBHSAB010000028">
    <property type="protein sequence ID" value="MFC3909701.1"/>
    <property type="molecule type" value="Genomic_DNA"/>
</dbReference>
<dbReference type="PANTHER" id="PTHR43751:SF3">
    <property type="entry name" value="SULFATASE N-TERMINAL DOMAIN-CONTAINING PROTEIN"/>
    <property type="match status" value="1"/>
</dbReference>
<keyword evidence="5" id="KW-1185">Reference proteome</keyword>
<name>A0ABV8CHU5_9GAMM</name>
<comment type="caution">
    <text evidence="4">The sequence shown here is derived from an EMBL/GenBank/DDBJ whole genome shotgun (WGS) entry which is preliminary data.</text>
</comment>
<dbReference type="PANTHER" id="PTHR43751">
    <property type="entry name" value="SULFATASE"/>
    <property type="match status" value="1"/>
</dbReference>
<protein>
    <submittedName>
        <fullName evidence="4">DUF3413 domain-containing protein</fullName>
    </submittedName>
</protein>
<dbReference type="RefSeq" id="WP_382344164.1">
    <property type="nucleotide sequence ID" value="NZ_JBHSAB010000028.1"/>
</dbReference>
<dbReference type="InterPro" id="IPR000917">
    <property type="entry name" value="Sulfatase_N"/>
</dbReference>
<feature type="transmembrane region" description="Helical" evidence="1">
    <location>
        <begin position="54"/>
        <end position="87"/>
    </location>
</feature>
<evidence type="ECO:0000313" key="5">
    <source>
        <dbReference type="Proteomes" id="UP001595758"/>
    </source>
</evidence>
<feature type="transmembrane region" description="Helical" evidence="1">
    <location>
        <begin position="93"/>
        <end position="112"/>
    </location>
</feature>
<feature type="transmembrane region" description="Helical" evidence="1">
    <location>
        <begin position="181"/>
        <end position="200"/>
    </location>
</feature>
<dbReference type="InterPro" id="IPR024588">
    <property type="entry name" value="YejM_N"/>
</dbReference>
<evidence type="ECO:0000256" key="1">
    <source>
        <dbReference type="SAM" id="Phobius"/>
    </source>
</evidence>
<feature type="domain" description="Inner membrane protein YejM N-terminal" evidence="3">
    <location>
        <begin position="11"/>
        <end position="265"/>
    </location>
</feature>
<dbReference type="SUPFAM" id="SSF53649">
    <property type="entry name" value="Alkaline phosphatase-like"/>
    <property type="match status" value="1"/>
</dbReference>
<dbReference type="InterPro" id="IPR017850">
    <property type="entry name" value="Alkaline_phosphatase_core_sf"/>
</dbReference>
<feature type="domain" description="Sulfatase N-terminal" evidence="2">
    <location>
        <begin position="273"/>
        <end position="552"/>
    </location>
</feature>
<dbReference type="Pfam" id="PF11893">
    <property type="entry name" value="DUF3413"/>
    <property type="match status" value="1"/>
</dbReference>